<organism evidence="2 3">
    <name type="scientific">Haloarcula quadrata</name>
    <dbReference type="NCBI Taxonomy" id="182779"/>
    <lineage>
        <taxon>Archaea</taxon>
        <taxon>Methanobacteriati</taxon>
        <taxon>Methanobacteriota</taxon>
        <taxon>Stenosarchaea group</taxon>
        <taxon>Halobacteria</taxon>
        <taxon>Halobacteriales</taxon>
        <taxon>Haloarculaceae</taxon>
        <taxon>Haloarcula</taxon>
    </lineage>
</organism>
<dbReference type="InterPro" id="IPR037401">
    <property type="entry name" value="SnoaL-like"/>
</dbReference>
<keyword evidence="3" id="KW-1185">Reference proteome</keyword>
<dbReference type="InterPro" id="IPR032710">
    <property type="entry name" value="NTF2-like_dom_sf"/>
</dbReference>
<dbReference type="Gene3D" id="3.10.450.50">
    <property type="match status" value="1"/>
</dbReference>
<dbReference type="SUPFAM" id="SSF54427">
    <property type="entry name" value="NTF2-like"/>
    <property type="match status" value="1"/>
</dbReference>
<dbReference type="RefSeq" id="WP_004960512.1">
    <property type="nucleotide sequence ID" value="NZ_RBWW01000001.1"/>
</dbReference>
<evidence type="ECO:0000259" key="1">
    <source>
        <dbReference type="Pfam" id="PF12680"/>
    </source>
</evidence>
<accession>A0A495R184</accession>
<name>A0A495R184_9EURY</name>
<evidence type="ECO:0000313" key="3">
    <source>
        <dbReference type="Proteomes" id="UP000268233"/>
    </source>
</evidence>
<dbReference type="Proteomes" id="UP000268233">
    <property type="component" value="Unassembled WGS sequence"/>
</dbReference>
<comment type="caution">
    <text evidence="2">The sequence shown here is derived from an EMBL/GenBank/DDBJ whole genome shotgun (WGS) entry which is preliminary data.</text>
</comment>
<dbReference type="GeneID" id="64823837"/>
<dbReference type="Pfam" id="PF12680">
    <property type="entry name" value="SnoaL_2"/>
    <property type="match status" value="1"/>
</dbReference>
<sequence>MTRPALRQRTRAYYDAIDGDDYDQLASLLAPSFVHDRPDRTIEGRDRFVQFMREERPQTDTTHPLDGLYCRQKDSAVEPADSDDATTAAVIARGRLLDAEGECIVGFVDVFTFAGDDIERIETYTR</sequence>
<dbReference type="EMBL" id="RBWW01000001">
    <property type="protein sequence ID" value="RKS81075.1"/>
    <property type="molecule type" value="Genomic_DNA"/>
</dbReference>
<gene>
    <name evidence="2" type="ORF">BDK61_0344</name>
</gene>
<reference evidence="2 3" key="1">
    <citation type="submission" date="2018-10" db="EMBL/GenBank/DDBJ databases">
        <title>Genomic Encyclopedia of Archaeal and Bacterial Type Strains, Phase II (KMG-II): from individual species to whole genera.</title>
        <authorList>
            <person name="Goeker M."/>
        </authorList>
    </citation>
    <scope>NUCLEOTIDE SEQUENCE [LARGE SCALE GENOMIC DNA]</scope>
    <source>
        <strain evidence="2 3">DSM 11927</strain>
    </source>
</reference>
<protein>
    <submittedName>
        <fullName evidence="2">SnoaL-like protein</fullName>
    </submittedName>
</protein>
<feature type="domain" description="SnoaL-like" evidence="1">
    <location>
        <begin position="11"/>
        <end position="120"/>
    </location>
</feature>
<evidence type="ECO:0000313" key="2">
    <source>
        <dbReference type="EMBL" id="RKS81075.1"/>
    </source>
</evidence>
<proteinExistence type="predicted"/>
<dbReference type="AlphaFoldDB" id="A0A495R184"/>